<dbReference type="AlphaFoldDB" id="A0AAD9W2M7"/>
<proteinExistence type="inferred from homology"/>
<evidence type="ECO:0000256" key="8">
    <source>
        <dbReference type="PIRSR" id="PIRSR602401-1"/>
    </source>
</evidence>
<dbReference type="Proteomes" id="UP001265746">
    <property type="component" value="Unassembled WGS sequence"/>
</dbReference>
<dbReference type="InterPro" id="IPR050121">
    <property type="entry name" value="Cytochrome_P450_monoxygenase"/>
</dbReference>
<evidence type="ECO:0000256" key="2">
    <source>
        <dbReference type="ARBA" id="ARBA00010617"/>
    </source>
</evidence>
<keyword evidence="3 8" id="KW-0349">Heme</keyword>
<dbReference type="GO" id="GO:0004497">
    <property type="term" value="F:monooxygenase activity"/>
    <property type="evidence" value="ECO:0007669"/>
    <property type="project" value="UniProtKB-KW"/>
</dbReference>
<evidence type="ECO:0000256" key="1">
    <source>
        <dbReference type="ARBA" id="ARBA00001971"/>
    </source>
</evidence>
<feature type="transmembrane region" description="Helical" evidence="9">
    <location>
        <begin position="35"/>
        <end position="52"/>
    </location>
</feature>
<protein>
    <submittedName>
        <fullName evidence="10">Uncharacterized protein</fullName>
    </submittedName>
</protein>
<dbReference type="PRINTS" id="PR00463">
    <property type="entry name" value="EP450I"/>
</dbReference>
<dbReference type="Gene3D" id="1.10.630.10">
    <property type="entry name" value="Cytochrome P450"/>
    <property type="match status" value="1"/>
</dbReference>
<comment type="similarity">
    <text evidence="2">Belongs to the cytochrome P450 family.</text>
</comment>
<keyword evidence="9" id="KW-1133">Transmembrane helix</keyword>
<evidence type="ECO:0000313" key="11">
    <source>
        <dbReference type="Proteomes" id="UP001265746"/>
    </source>
</evidence>
<keyword evidence="7" id="KW-0503">Monooxygenase</keyword>
<evidence type="ECO:0000313" key="10">
    <source>
        <dbReference type="EMBL" id="KAK2606578.1"/>
    </source>
</evidence>
<dbReference type="InterPro" id="IPR002401">
    <property type="entry name" value="Cyt_P450_E_grp-I"/>
</dbReference>
<dbReference type="GO" id="GO:0016705">
    <property type="term" value="F:oxidoreductase activity, acting on paired donors, with incorporation or reduction of molecular oxygen"/>
    <property type="evidence" value="ECO:0007669"/>
    <property type="project" value="InterPro"/>
</dbReference>
<keyword evidence="9" id="KW-0812">Transmembrane</keyword>
<evidence type="ECO:0000256" key="9">
    <source>
        <dbReference type="SAM" id="Phobius"/>
    </source>
</evidence>
<evidence type="ECO:0000256" key="3">
    <source>
        <dbReference type="ARBA" id="ARBA00022617"/>
    </source>
</evidence>
<comment type="cofactor">
    <cofactor evidence="1 8">
        <name>heme</name>
        <dbReference type="ChEBI" id="CHEBI:30413"/>
    </cofactor>
</comment>
<dbReference type="PANTHER" id="PTHR24305:SF187">
    <property type="entry name" value="P450, PUTATIVE (EUROFUNG)-RELATED"/>
    <property type="match status" value="1"/>
</dbReference>
<dbReference type="PANTHER" id="PTHR24305">
    <property type="entry name" value="CYTOCHROME P450"/>
    <property type="match status" value="1"/>
</dbReference>
<name>A0AAD9W2M7_PHOAM</name>
<keyword evidence="4 8" id="KW-0479">Metal-binding</keyword>
<sequence>MDVRLGLTSLIIGGGLHVIFFRHGEWHLWALKFRFTHLILGFLLLVFVVHSVHLQSEWLQSASIASRLVASLVLGILSSMIAYRAFFHRLTRHGFSGPFIARLSQIYQTILASKKLRLCDEVEVLHKKYGDFVRIGPEEISIADPKAMVAIHGTNSKPGSCTKGPWYDMMYPKVNMQGTRDRQLYSQRRKLWDKAFSSKALRGYESRVNSYSTQLLKGIRDSDARPLNVTQWFGFWGFDIMDDMAFGQSFRLMARNEEDYYYKTTARFLPMLSVFSPTPCLFPFLKRIPILNRESNEFDEFEDALFWKRLCSEPQEPDVFQWIASEYRENPTPSQQDTTNMKADVGLIVVAGSETTRLTLATLFYNLVCHPHVYRKLQDEVDSLMRHQGATEAGTVENADLAKLEYLQACIDESLRFINPNPSGLQRQTPPEGLWVGDRWIPGNINLRTANNLIMRDPRAFVLPDEFIPERWTTRRDELVIDASVHVPFSTGRFSCPGKQLALMNLRRATALICHQYDVAFGPGQRPEDFTAGLLDHFTLGVPKLDLVFTPRKV</sequence>
<feature type="transmembrane region" description="Helical" evidence="9">
    <location>
        <begin position="6"/>
        <end position="23"/>
    </location>
</feature>
<comment type="caution">
    <text evidence="10">The sequence shown here is derived from an EMBL/GenBank/DDBJ whole genome shotgun (WGS) entry which is preliminary data.</text>
</comment>
<evidence type="ECO:0000256" key="6">
    <source>
        <dbReference type="ARBA" id="ARBA00023004"/>
    </source>
</evidence>
<dbReference type="GO" id="GO:0005506">
    <property type="term" value="F:iron ion binding"/>
    <property type="evidence" value="ECO:0007669"/>
    <property type="project" value="InterPro"/>
</dbReference>
<organism evidence="10 11">
    <name type="scientific">Phomopsis amygdali</name>
    <name type="common">Fusicoccum amygdali</name>
    <dbReference type="NCBI Taxonomy" id="1214568"/>
    <lineage>
        <taxon>Eukaryota</taxon>
        <taxon>Fungi</taxon>
        <taxon>Dikarya</taxon>
        <taxon>Ascomycota</taxon>
        <taxon>Pezizomycotina</taxon>
        <taxon>Sordariomycetes</taxon>
        <taxon>Sordariomycetidae</taxon>
        <taxon>Diaporthales</taxon>
        <taxon>Diaporthaceae</taxon>
        <taxon>Diaporthe</taxon>
    </lineage>
</organism>
<keyword evidence="6 8" id="KW-0408">Iron</keyword>
<reference evidence="10" key="1">
    <citation type="submission" date="2023-06" db="EMBL/GenBank/DDBJ databases">
        <authorList>
            <person name="Noh H."/>
        </authorList>
    </citation>
    <scope>NUCLEOTIDE SEQUENCE</scope>
    <source>
        <strain evidence="10">DUCC20226</strain>
    </source>
</reference>
<evidence type="ECO:0000256" key="5">
    <source>
        <dbReference type="ARBA" id="ARBA00023002"/>
    </source>
</evidence>
<dbReference type="EMBL" id="JAUJFL010000003">
    <property type="protein sequence ID" value="KAK2606578.1"/>
    <property type="molecule type" value="Genomic_DNA"/>
</dbReference>
<dbReference type="CDD" id="cd11061">
    <property type="entry name" value="CYP67-like"/>
    <property type="match status" value="1"/>
</dbReference>
<dbReference type="GO" id="GO:0020037">
    <property type="term" value="F:heme binding"/>
    <property type="evidence" value="ECO:0007669"/>
    <property type="project" value="InterPro"/>
</dbReference>
<feature type="binding site" description="axial binding residue" evidence="8">
    <location>
        <position position="496"/>
    </location>
    <ligand>
        <name>heme</name>
        <dbReference type="ChEBI" id="CHEBI:30413"/>
    </ligand>
    <ligandPart>
        <name>Fe</name>
        <dbReference type="ChEBI" id="CHEBI:18248"/>
    </ligandPart>
</feature>
<dbReference type="SUPFAM" id="SSF48264">
    <property type="entry name" value="Cytochrome P450"/>
    <property type="match status" value="1"/>
</dbReference>
<gene>
    <name evidence="10" type="ORF">N8I77_005318</name>
</gene>
<evidence type="ECO:0000256" key="7">
    <source>
        <dbReference type="ARBA" id="ARBA00023033"/>
    </source>
</evidence>
<dbReference type="Pfam" id="PF00067">
    <property type="entry name" value="p450"/>
    <property type="match status" value="1"/>
</dbReference>
<keyword evidence="11" id="KW-1185">Reference proteome</keyword>
<dbReference type="InterPro" id="IPR001128">
    <property type="entry name" value="Cyt_P450"/>
</dbReference>
<dbReference type="InterPro" id="IPR036396">
    <property type="entry name" value="Cyt_P450_sf"/>
</dbReference>
<accession>A0AAD9W2M7</accession>
<dbReference type="PRINTS" id="PR00385">
    <property type="entry name" value="P450"/>
</dbReference>
<evidence type="ECO:0000256" key="4">
    <source>
        <dbReference type="ARBA" id="ARBA00022723"/>
    </source>
</evidence>
<keyword evidence="5" id="KW-0560">Oxidoreductase</keyword>
<feature type="transmembrane region" description="Helical" evidence="9">
    <location>
        <begin position="64"/>
        <end position="86"/>
    </location>
</feature>
<keyword evidence="9" id="KW-0472">Membrane</keyword>